<feature type="transmembrane region" description="Helical" evidence="13">
    <location>
        <begin position="118"/>
        <end position="142"/>
    </location>
</feature>
<proteinExistence type="predicted"/>
<evidence type="ECO:0000256" key="1">
    <source>
        <dbReference type="ARBA" id="ARBA00004141"/>
    </source>
</evidence>
<keyword evidence="15" id="KW-1185">Reference proteome</keyword>
<keyword evidence="2" id="KW-1003">Cell membrane</keyword>
<dbReference type="PANTHER" id="PTHR35457">
    <property type="entry name" value="HEME A SYNTHASE"/>
    <property type="match status" value="1"/>
</dbReference>
<feature type="transmembrane region" description="Helical" evidence="13">
    <location>
        <begin position="34"/>
        <end position="55"/>
    </location>
</feature>
<evidence type="ECO:0000256" key="7">
    <source>
        <dbReference type="ARBA" id="ARBA00023004"/>
    </source>
</evidence>
<evidence type="ECO:0000256" key="5">
    <source>
        <dbReference type="ARBA" id="ARBA00022989"/>
    </source>
</evidence>
<feature type="region of interest" description="Disordered" evidence="12">
    <location>
        <begin position="318"/>
        <end position="337"/>
    </location>
</feature>
<dbReference type="AlphaFoldDB" id="A0A0F0LHT6"/>
<evidence type="ECO:0000256" key="8">
    <source>
        <dbReference type="ARBA" id="ARBA00023133"/>
    </source>
</evidence>
<protein>
    <submittedName>
        <fullName evidence="14">Heme A synthase</fullName>
    </submittedName>
</protein>
<dbReference type="GO" id="GO:0016491">
    <property type="term" value="F:oxidoreductase activity"/>
    <property type="evidence" value="ECO:0007669"/>
    <property type="project" value="UniProtKB-KW"/>
</dbReference>
<reference evidence="14 15" key="1">
    <citation type="submission" date="2015-02" db="EMBL/GenBank/DDBJ databases">
        <title>Draft genome sequences of ten Microbacterium spp. with emphasis on heavy metal contaminated environments.</title>
        <authorList>
            <person name="Corretto E."/>
        </authorList>
    </citation>
    <scope>NUCLEOTIDE SEQUENCE [LARGE SCALE GENOMIC DNA]</scope>
    <source>
        <strain evidence="14 15">ARN176</strain>
    </source>
</reference>
<evidence type="ECO:0000256" key="9">
    <source>
        <dbReference type="ARBA" id="ARBA00023136"/>
    </source>
</evidence>
<feature type="transmembrane region" description="Helical" evidence="13">
    <location>
        <begin position="286"/>
        <end position="307"/>
    </location>
</feature>
<feature type="transmembrane region" description="Helical" evidence="13">
    <location>
        <begin position="148"/>
        <end position="166"/>
    </location>
</feature>
<keyword evidence="8" id="KW-0350">Heme biosynthesis</keyword>
<feature type="transmembrane region" description="Helical" evidence="13">
    <location>
        <begin position="233"/>
        <end position="254"/>
    </location>
</feature>
<sequence length="337" mass="35516">MPEIAPQPAPRSRSGFLSRVQDWLPDRVDLRVRIAAWVSLILEIAIVGTGGAVRLTDSGLGCEWPLCTPDSLFPTAAQSYHSLIEFGNRGLSFFVGLAAIAVIVLVSRMRAERRDLWIMSWIIFAGVLVQAVVGGILVIFQLHPNMVAFHYLVSLVLVAVSAAFVVRMGQPRGARERAVPKGVAILVHITSFVLALTVIFGVLTTGAGPHSGDPAVTLRNGFDATILEHVHSWPAYALFALTLTLLVIALANSLTAIRNAVIAVLAIELVQIAVGLYQARNALPPLAVGVHMVLAAILVAACTALVLQLKRPAASRPSAAGAEDAGATGTASATARG</sequence>
<keyword evidence="3 13" id="KW-0812">Transmembrane</keyword>
<feature type="transmembrane region" description="Helical" evidence="13">
    <location>
        <begin position="178"/>
        <end position="203"/>
    </location>
</feature>
<accession>A0A0F0LHT6</accession>
<keyword evidence="10" id="KW-1015">Disulfide bond</keyword>
<organism evidence="14 15">
    <name type="scientific">Microbacterium azadirachtae</name>
    <dbReference type="NCBI Taxonomy" id="582680"/>
    <lineage>
        <taxon>Bacteria</taxon>
        <taxon>Bacillati</taxon>
        <taxon>Actinomycetota</taxon>
        <taxon>Actinomycetes</taxon>
        <taxon>Micrococcales</taxon>
        <taxon>Microbacteriaceae</taxon>
        <taxon>Microbacterium</taxon>
    </lineage>
</organism>
<comment type="pathway">
    <text evidence="11">Porphyrin-containing compound metabolism.</text>
</comment>
<dbReference type="InterPro" id="IPR050450">
    <property type="entry name" value="COX15/CtaA_HemeA_synthase"/>
</dbReference>
<evidence type="ECO:0000256" key="2">
    <source>
        <dbReference type="ARBA" id="ARBA00022475"/>
    </source>
</evidence>
<keyword evidence="5 13" id="KW-1133">Transmembrane helix</keyword>
<dbReference type="PANTHER" id="PTHR35457:SF1">
    <property type="entry name" value="HEME A SYNTHASE"/>
    <property type="match status" value="1"/>
</dbReference>
<dbReference type="PATRIC" id="fig|582680.6.peg.3214"/>
<evidence type="ECO:0000313" key="15">
    <source>
        <dbReference type="Proteomes" id="UP000033740"/>
    </source>
</evidence>
<comment type="caution">
    <text evidence="14">The sequence shown here is derived from an EMBL/GenBank/DDBJ whole genome shotgun (WGS) entry which is preliminary data.</text>
</comment>
<name>A0A0F0LHT6_9MICO</name>
<comment type="subcellular location">
    <subcellularLocation>
        <location evidence="1">Membrane</location>
        <topology evidence="1">Multi-pass membrane protein</topology>
    </subcellularLocation>
</comment>
<evidence type="ECO:0000313" key="14">
    <source>
        <dbReference type="EMBL" id="KJL31855.1"/>
    </source>
</evidence>
<keyword evidence="9 13" id="KW-0472">Membrane</keyword>
<evidence type="ECO:0000256" key="11">
    <source>
        <dbReference type="ARBA" id="ARBA00023444"/>
    </source>
</evidence>
<dbReference type="RefSeq" id="WP_052680310.1">
    <property type="nucleotide sequence ID" value="NZ_JYIX01000038.1"/>
</dbReference>
<dbReference type="GO" id="GO:0016020">
    <property type="term" value="C:membrane"/>
    <property type="evidence" value="ECO:0007669"/>
    <property type="project" value="UniProtKB-SubCell"/>
</dbReference>
<dbReference type="Pfam" id="PF02628">
    <property type="entry name" value="COX15-CtaA"/>
    <property type="match status" value="1"/>
</dbReference>
<dbReference type="InterPro" id="IPR003780">
    <property type="entry name" value="COX15/CtaA_fam"/>
</dbReference>
<feature type="transmembrane region" description="Helical" evidence="13">
    <location>
        <begin position="261"/>
        <end position="280"/>
    </location>
</feature>
<evidence type="ECO:0000256" key="3">
    <source>
        <dbReference type="ARBA" id="ARBA00022692"/>
    </source>
</evidence>
<dbReference type="Proteomes" id="UP000033740">
    <property type="component" value="Unassembled WGS sequence"/>
</dbReference>
<dbReference type="STRING" id="582680.RS86_03135"/>
<keyword evidence="7" id="KW-0408">Iron</keyword>
<dbReference type="EMBL" id="JYIX01000038">
    <property type="protein sequence ID" value="KJL31855.1"/>
    <property type="molecule type" value="Genomic_DNA"/>
</dbReference>
<feature type="transmembrane region" description="Helical" evidence="13">
    <location>
        <begin position="90"/>
        <end position="106"/>
    </location>
</feature>
<evidence type="ECO:0000256" key="10">
    <source>
        <dbReference type="ARBA" id="ARBA00023157"/>
    </source>
</evidence>
<dbReference type="GO" id="GO:0006784">
    <property type="term" value="P:heme A biosynthetic process"/>
    <property type="evidence" value="ECO:0007669"/>
    <property type="project" value="InterPro"/>
</dbReference>
<evidence type="ECO:0000256" key="6">
    <source>
        <dbReference type="ARBA" id="ARBA00023002"/>
    </source>
</evidence>
<evidence type="ECO:0000256" key="12">
    <source>
        <dbReference type="SAM" id="MobiDB-lite"/>
    </source>
</evidence>
<keyword evidence="4" id="KW-0479">Metal-binding</keyword>
<gene>
    <name evidence="14" type="primary">ctaA</name>
    <name evidence="14" type="ORF">RS86_03135</name>
</gene>
<dbReference type="GO" id="GO:0046872">
    <property type="term" value="F:metal ion binding"/>
    <property type="evidence" value="ECO:0007669"/>
    <property type="project" value="UniProtKB-KW"/>
</dbReference>
<keyword evidence="6" id="KW-0560">Oxidoreductase</keyword>
<evidence type="ECO:0000256" key="4">
    <source>
        <dbReference type="ARBA" id="ARBA00022723"/>
    </source>
</evidence>
<evidence type="ECO:0000256" key="13">
    <source>
        <dbReference type="SAM" id="Phobius"/>
    </source>
</evidence>